<evidence type="ECO:0000313" key="2">
    <source>
        <dbReference type="Proteomes" id="UP000290870"/>
    </source>
</evidence>
<name>A0A4Q0ZH47_9BACT</name>
<comment type="caution">
    <text evidence="1">The sequence shown here is derived from an EMBL/GenBank/DDBJ whole genome shotgun (WGS) entry which is preliminary data.</text>
</comment>
<evidence type="ECO:0000313" key="1">
    <source>
        <dbReference type="EMBL" id="RXJ85894.1"/>
    </source>
</evidence>
<dbReference type="InterPro" id="IPR021341">
    <property type="entry name" value="DUF2958"/>
</dbReference>
<dbReference type="RefSeq" id="WP_128985427.1">
    <property type="nucleotide sequence ID" value="NZ_PDJZ01000001.1"/>
</dbReference>
<proteinExistence type="predicted"/>
<dbReference type="Proteomes" id="UP000290870">
    <property type="component" value="Unassembled WGS sequence"/>
</dbReference>
<dbReference type="Pfam" id="PF11171">
    <property type="entry name" value="DUF2958"/>
    <property type="match status" value="1"/>
</dbReference>
<protein>
    <recommendedName>
        <fullName evidence="3">DUF2958 domain-containing protein</fullName>
    </recommendedName>
</protein>
<dbReference type="OrthoDB" id="1070337at2"/>
<gene>
    <name evidence="1" type="ORF">CRU90_01125</name>
</gene>
<evidence type="ECO:0008006" key="3">
    <source>
        <dbReference type="Google" id="ProtNLM"/>
    </source>
</evidence>
<organism evidence="1 2">
    <name type="scientific">Arcobacter cloacae</name>
    <dbReference type="NCBI Taxonomy" id="1054034"/>
    <lineage>
        <taxon>Bacteria</taxon>
        <taxon>Pseudomonadati</taxon>
        <taxon>Campylobacterota</taxon>
        <taxon>Epsilonproteobacteria</taxon>
        <taxon>Campylobacterales</taxon>
        <taxon>Arcobacteraceae</taxon>
        <taxon>Arcobacter</taxon>
    </lineage>
</organism>
<dbReference type="AlphaFoldDB" id="A0A4Q0ZH47"/>
<accession>A0A4Q0ZH47</accession>
<reference evidence="1 2" key="1">
    <citation type="submission" date="2017-10" db="EMBL/GenBank/DDBJ databases">
        <title>Genomics of the genus Arcobacter.</title>
        <authorList>
            <person name="Perez-Cataluna A."/>
            <person name="Figueras M.J."/>
        </authorList>
    </citation>
    <scope>NUCLEOTIDE SEQUENCE [LARGE SCALE GENOMIC DNA]</scope>
    <source>
        <strain evidence="1 2">F26</strain>
    </source>
</reference>
<sequence length="100" mass="11485">MELIPENLFENIPDLYETERNINPTCHIKLFTPTSIFTWYIIEFSKDDMDTCYGLVKGFESELGYFSLKELEAIKGNLGVGVERDISFTPTSLGIVRKLK</sequence>
<dbReference type="EMBL" id="PDJZ01000001">
    <property type="protein sequence ID" value="RXJ85894.1"/>
    <property type="molecule type" value="Genomic_DNA"/>
</dbReference>